<accession>A0AA96JTN0</accession>
<evidence type="ECO:0000256" key="4">
    <source>
        <dbReference type="PIRSR" id="PIRSR600760-2"/>
    </source>
</evidence>
<sequence length="262" mass="28635">MTDYRQELSIIRQALLRARDCLHRIQYEGLVVQIKPDGSPVTNADLEVNRIVQEALFAVYPDDGWLSEESPDNPIRLKKNRVWILDPIDGTKPFIKNLPQFAISLALIDHGQASIGIIFNPATQEYYCAVRGEPATVNGYPIHVGQTTGHRLSFLVNTGPIDRSTIRTWGETAHCRNLMGSIAYSLALVAAGQIDGVINIGTQNEWDIAAALLLVQAAGGVVLDRDLKPIQCNQPHPIVNGIIAARPDALPVIQQLLGSLPG</sequence>
<dbReference type="InterPro" id="IPR020583">
    <property type="entry name" value="Inositol_monoP_metal-BS"/>
</dbReference>
<evidence type="ECO:0000256" key="2">
    <source>
        <dbReference type="ARBA" id="ARBA00022801"/>
    </source>
</evidence>
<comment type="cofactor">
    <cofactor evidence="4">
        <name>Mg(2+)</name>
        <dbReference type="ChEBI" id="CHEBI:18420"/>
    </cofactor>
</comment>
<keyword evidence="6" id="KW-1185">Reference proteome</keyword>
<dbReference type="PANTHER" id="PTHR20854">
    <property type="entry name" value="INOSITOL MONOPHOSPHATASE"/>
    <property type="match status" value="1"/>
</dbReference>
<dbReference type="PROSITE" id="PS00630">
    <property type="entry name" value="IMP_2"/>
    <property type="match status" value="1"/>
</dbReference>
<dbReference type="Proteomes" id="UP001302719">
    <property type="component" value="Chromosome"/>
</dbReference>
<protein>
    <submittedName>
        <fullName evidence="5">3'(2'),5'-bisphosphate nucleotidase CysQ</fullName>
    </submittedName>
</protein>
<keyword evidence="3 4" id="KW-0460">Magnesium</keyword>
<dbReference type="Pfam" id="PF00459">
    <property type="entry name" value="Inositol_P"/>
    <property type="match status" value="1"/>
</dbReference>
<feature type="binding site" evidence="4">
    <location>
        <position position="86"/>
    </location>
    <ligand>
        <name>Mg(2+)</name>
        <dbReference type="ChEBI" id="CHEBI:18420"/>
        <label>1</label>
        <note>catalytic</note>
    </ligand>
</feature>
<evidence type="ECO:0000313" key="5">
    <source>
        <dbReference type="EMBL" id="WNM59742.1"/>
    </source>
</evidence>
<dbReference type="GO" id="GO:0046872">
    <property type="term" value="F:metal ion binding"/>
    <property type="evidence" value="ECO:0007669"/>
    <property type="project" value="UniProtKB-KW"/>
</dbReference>
<dbReference type="GO" id="GO:0046854">
    <property type="term" value="P:phosphatidylinositol phosphate biosynthetic process"/>
    <property type="evidence" value="ECO:0007669"/>
    <property type="project" value="InterPro"/>
</dbReference>
<reference evidence="5 6" key="1">
    <citation type="submission" date="2023-01" db="EMBL/GenBank/DDBJ databases">
        <title>Cultivation and genomic characterization of new, ubiquitous marine nitrite-oxidizing bacteria from the Nitrospirales.</title>
        <authorList>
            <person name="Mueller A.J."/>
            <person name="Daebeler A."/>
            <person name="Herbold C.W."/>
            <person name="Kirkegaard R.H."/>
            <person name="Daims H."/>
        </authorList>
    </citation>
    <scope>NUCLEOTIDE SEQUENCE [LARGE SCALE GENOMIC DNA]</scope>
    <source>
        <strain evidence="5 6">VA</strain>
    </source>
</reference>
<keyword evidence="2" id="KW-0378">Hydrolase</keyword>
<dbReference type="PROSITE" id="PS00629">
    <property type="entry name" value="IMP_1"/>
    <property type="match status" value="1"/>
</dbReference>
<dbReference type="InterPro" id="IPR000760">
    <property type="entry name" value="Inositol_monophosphatase-like"/>
</dbReference>
<feature type="binding site" evidence="4">
    <location>
        <position position="207"/>
    </location>
    <ligand>
        <name>Mg(2+)</name>
        <dbReference type="ChEBI" id="CHEBI:18420"/>
        <label>1</label>
        <note>catalytic</note>
    </ligand>
</feature>
<name>A0AA96JTN0_9BACT</name>
<dbReference type="SUPFAM" id="SSF56655">
    <property type="entry name" value="Carbohydrate phosphatase"/>
    <property type="match status" value="1"/>
</dbReference>
<dbReference type="KEGG" id="nall:PP769_08305"/>
<dbReference type="EMBL" id="CP116967">
    <property type="protein sequence ID" value="WNM59742.1"/>
    <property type="molecule type" value="Genomic_DNA"/>
</dbReference>
<dbReference type="Gene3D" id="3.30.540.10">
    <property type="entry name" value="Fructose-1,6-Bisphosphatase, subunit A, domain 1"/>
    <property type="match status" value="1"/>
</dbReference>
<dbReference type="PANTHER" id="PTHR20854:SF4">
    <property type="entry name" value="INOSITOL-1-MONOPHOSPHATASE-RELATED"/>
    <property type="match status" value="1"/>
</dbReference>
<evidence type="ECO:0000313" key="6">
    <source>
        <dbReference type="Proteomes" id="UP001302719"/>
    </source>
</evidence>
<evidence type="ECO:0000256" key="1">
    <source>
        <dbReference type="ARBA" id="ARBA00022723"/>
    </source>
</evidence>
<dbReference type="PRINTS" id="PR00377">
    <property type="entry name" value="IMPHPHTASES"/>
</dbReference>
<keyword evidence="1 4" id="KW-0479">Metal-binding</keyword>
<feature type="binding site" evidence="4">
    <location>
        <position position="88"/>
    </location>
    <ligand>
        <name>Mg(2+)</name>
        <dbReference type="ChEBI" id="CHEBI:18420"/>
        <label>1</label>
        <note>catalytic</note>
    </ligand>
</feature>
<dbReference type="InterPro" id="IPR020550">
    <property type="entry name" value="Inositol_monophosphatase_CS"/>
</dbReference>
<feature type="binding site" evidence="4">
    <location>
        <position position="89"/>
    </location>
    <ligand>
        <name>Mg(2+)</name>
        <dbReference type="ChEBI" id="CHEBI:18420"/>
        <label>1</label>
        <note>catalytic</note>
    </ligand>
</feature>
<dbReference type="GO" id="GO:0006020">
    <property type="term" value="P:inositol metabolic process"/>
    <property type="evidence" value="ECO:0007669"/>
    <property type="project" value="TreeGrafter"/>
</dbReference>
<dbReference type="RefSeq" id="WP_312646574.1">
    <property type="nucleotide sequence ID" value="NZ_CP116967.1"/>
</dbReference>
<feature type="binding site" evidence="4">
    <location>
        <position position="68"/>
    </location>
    <ligand>
        <name>Mg(2+)</name>
        <dbReference type="ChEBI" id="CHEBI:18420"/>
        <label>1</label>
        <note>catalytic</note>
    </ligand>
</feature>
<dbReference type="Gene3D" id="3.40.190.80">
    <property type="match status" value="1"/>
</dbReference>
<evidence type="ECO:0000256" key="3">
    <source>
        <dbReference type="ARBA" id="ARBA00022842"/>
    </source>
</evidence>
<organism evidence="5 6">
    <name type="scientific">Candidatus Nitrospira allomarina</name>
    <dbReference type="NCBI Taxonomy" id="3020900"/>
    <lineage>
        <taxon>Bacteria</taxon>
        <taxon>Pseudomonadati</taxon>
        <taxon>Nitrospirota</taxon>
        <taxon>Nitrospiria</taxon>
        <taxon>Nitrospirales</taxon>
        <taxon>Nitrospiraceae</taxon>
        <taxon>Nitrospira</taxon>
    </lineage>
</organism>
<proteinExistence type="predicted"/>
<dbReference type="GO" id="GO:0008934">
    <property type="term" value="F:inositol monophosphate 1-phosphatase activity"/>
    <property type="evidence" value="ECO:0007669"/>
    <property type="project" value="TreeGrafter"/>
</dbReference>
<gene>
    <name evidence="5" type="ORF">PP769_08305</name>
</gene>
<dbReference type="CDD" id="cd01638">
    <property type="entry name" value="CysQ"/>
    <property type="match status" value="1"/>
</dbReference>
<dbReference type="AlphaFoldDB" id="A0AA96JTN0"/>
<dbReference type="GO" id="GO:0007165">
    <property type="term" value="P:signal transduction"/>
    <property type="evidence" value="ECO:0007669"/>
    <property type="project" value="TreeGrafter"/>
</dbReference>